<protein>
    <submittedName>
        <fullName evidence="1">Uncharacterized protein</fullName>
    </submittedName>
</protein>
<reference evidence="1" key="1">
    <citation type="submission" date="2014-09" db="EMBL/GenBank/DDBJ databases">
        <authorList>
            <person name="Magalhaes I.L.F."/>
            <person name="Oliveira U."/>
            <person name="Santos F.R."/>
            <person name="Vidigal T.H.D.A."/>
            <person name="Brescovit A.D."/>
            <person name="Santos A.J."/>
        </authorList>
    </citation>
    <scope>NUCLEOTIDE SEQUENCE</scope>
    <source>
        <tissue evidence="1">Shoot tissue taken approximately 20 cm above the soil surface</tissue>
    </source>
</reference>
<reference evidence="1" key="2">
    <citation type="journal article" date="2015" name="Data Brief">
        <title>Shoot transcriptome of the giant reed, Arundo donax.</title>
        <authorList>
            <person name="Barrero R.A."/>
            <person name="Guerrero F.D."/>
            <person name="Moolhuijzen P."/>
            <person name="Goolsby J.A."/>
            <person name="Tidwell J."/>
            <person name="Bellgard S.E."/>
            <person name="Bellgard M.I."/>
        </authorList>
    </citation>
    <scope>NUCLEOTIDE SEQUENCE</scope>
    <source>
        <tissue evidence="1">Shoot tissue taken approximately 20 cm above the soil surface</tissue>
    </source>
</reference>
<evidence type="ECO:0000313" key="1">
    <source>
        <dbReference type="EMBL" id="JAD47999.1"/>
    </source>
</evidence>
<dbReference type="EMBL" id="GBRH01249896">
    <property type="protein sequence ID" value="JAD47999.1"/>
    <property type="molecule type" value="Transcribed_RNA"/>
</dbReference>
<organism evidence="1">
    <name type="scientific">Arundo donax</name>
    <name type="common">Giant reed</name>
    <name type="synonym">Donax arundinaceus</name>
    <dbReference type="NCBI Taxonomy" id="35708"/>
    <lineage>
        <taxon>Eukaryota</taxon>
        <taxon>Viridiplantae</taxon>
        <taxon>Streptophyta</taxon>
        <taxon>Embryophyta</taxon>
        <taxon>Tracheophyta</taxon>
        <taxon>Spermatophyta</taxon>
        <taxon>Magnoliopsida</taxon>
        <taxon>Liliopsida</taxon>
        <taxon>Poales</taxon>
        <taxon>Poaceae</taxon>
        <taxon>PACMAD clade</taxon>
        <taxon>Arundinoideae</taxon>
        <taxon>Arundineae</taxon>
        <taxon>Arundo</taxon>
    </lineage>
</organism>
<accession>A0A0A9TE51</accession>
<sequence length="55" mass="5811">MLVSHQIPQPQNPPTCAQNQNKLGTPGASTCIQQLINNLATTSGSHRETLTALKG</sequence>
<dbReference type="AlphaFoldDB" id="A0A0A9TE51"/>
<name>A0A0A9TE51_ARUDO</name>
<proteinExistence type="predicted"/>